<gene>
    <name evidence="3" type="ORF">B2K_10730</name>
</gene>
<evidence type="ECO:0000256" key="1">
    <source>
        <dbReference type="SAM" id="Phobius"/>
    </source>
</evidence>
<dbReference type="NCBIfam" id="TIGR00254">
    <property type="entry name" value="GGDEF"/>
    <property type="match status" value="1"/>
</dbReference>
<feature type="transmembrane region" description="Helical" evidence="1">
    <location>
        <begin position="393"/>
        <end position="412"/>
    </location>
</feature>
<dbReference type="RefSeq" id="WP_014650258.1">
    <property type="nucleotide sequence ID" value="NC_017672.3"/>
</dbReference>
<dbReference type="HOGENOM" id="CLU_030706_0_0_9"/>
<feature type="transmembrane region" description="Helical" evidence="1">
    <location>
        <begin position="282"/>
        <end position="301"/>
    </location>
</feature>
<sequence length="638" mass="70785">MAQMSKYNQSIILKWAYVTLLLSLQVLLTSCAVARERPLQEPHTSAVQGLLDLTALPKGEITKLDGEWAFYWNHLYTPGELMTARPRAYVSVPSAWNAYTLGEEKLASYGSATYELQVLVPNDGRVWALDVPVVFTAYRIWVNQVEAASSGTVGQSAQSAVPAKYPQVVYLPGTGQTSLHIVIQVSNYENYRGGLWQSIQLGDATSITVSQQFRIIGEAFLIGVMGIMAFYHFGIYILRRKEPAPLYFGGYCLLIALRSAMVGDVLIMRIYPGLSWEALIRSEYFCVIGSLWFFNSFLYRLYPQDGSRRFKSLLTWVCSAFGLFIMAGSIQLVTEALLFLQLFILFTALYMCAVFIRAVSRRREGALAAVAGAMVLGAAIMNDVLYLRGLVHTGNFTTLGLFVFIFAQSYLLSSGFAKAFSSSEELAGKLIHLNASLEEKVRQRTRALEQVNKSLERMTLADGLTGISNRRHFDIAAERLWETSLESGTPMSVLLMDIDFFKLYNDTYGHLQGDECLKEVARTLLASANSDCELIARYGGEEFAVLMSGNQKEAGRVADLLTTRIRELNLPHKNAKQGIVTISCGTSTCSHGEYTSLLALIRAADEALYTAKKQGRNRYVQAEMVEGVEGTGPVDKLE</sequence>
<evidence type="ECO:0000313" key="4">
    <source>
        <dbReference type="Proteomes" id="UP000007392"/>
    </source>
</evidence>
<dbReference type="OrthoDB" id="9759607at2"/>
<dbReference type="PATRIC" id="fig|997761.3.peg.2080"/>
<keyword evidence="1" id="KW-1133">Transmembrane helix</keyword>
<dbReference type="FunFam" id="3.30.70.270:FF:000001">
    <property type="entry name" value="Diguanylate cyclase domain protein"/>
    <property type="match status" value="1"/>
</dbReference>
<protein>
    <recommendedName>
        <fullName evidence="2">GGDEF domain-containing protein</fullName>
    </recommendedName>
</protein>
<dbReference type="PROSITE" id="PS51257">
    <property type="entry name" value="PROKAR_LIPOPROTEIN"/>
    <property type="match status" value="1"/>
</dbReference>
<name>I0BDP6_9BACL</name>
<evidence type="ECO:0000313" key="3">
    <source>
        <dbReference type="EMBL" id="AFH61190.1"/>
    </source>
</evidence>
<dbReference type="GO" id="GO:0005886">
    <property type="term" value="C:plasma membrane"/>
    <property type="evidence" value="ECO:0007669"/>
    <property type="project" value="TreeGrafter"/>
</dbReference>
<dbReference type="GO" id="GO:0052621">
    <property type="term" value="F:diguanylate cyclase activity"/>
    <property type="evidence" value="ECO:0007669"/>
    <property type="project" value="TreeGrafter"/>
</dbReference>
<dbReference type="CDD" id="cd01949">
    <property type="entry name" value="GGDEF"/>
    <property type="match status" value="1"/>
</dbReference>
<dbReference type="Gene3D" id="3.30.70.270">
    <property type="match status" value="1"/>
</dbReference>
<proteinExistence type="predicted"/>
<dbReference type="Pfam" id="PF07695">
    <property type="entry name" value="7TMR-DISM_7TM"/>
    <property type="match status" value="1"/>
</dbReference>
<feature type="transmembrane region" description="Helical" evidence="1">
    <location>
        <begin position="366"/>
        <end position="387"/>
    </location>
</feature>
<dbReference type="Gene3D" id="2.60.120.260">
    <property type="entry name" value="Galactose-binding domain-like"/>
    <property type="match status" value="1"/>
</dbReference>
<dbReference type="EMBL" id="CP003422">
    <property type="protein sequence ID" value="AFH61190.1"/>
    <property type="molecule type" value="Genomic_DNA"/>
</dbReference>
<dbReference type="Proteomes" id="UP000007392">
    <property type="component" value="Chromosome"/>
</dbReference>
<dbReference type="PANTHER" id="PTHR45138:SF9">
    <property type="entry name" value="DIGUANYLATE CYCLASE DGCM-RELATED"/>
    <property type="match status" value="1"/>
</dbReference>
<dbReference type="SUPFAM" id="SSF49785">
    <property type="entry name" value="Galactose-binding domain-like"/>
    <property type="match status" value="1"/>
</dbReference>
<dbReference type="InterPro" id="IPR043128">
    <property type="entry name" value="Rev_trsase/Diguanyl_cyclase"/>
</dbReference>
<dbReference type="GO" id="GO:0043709">
    <property type="term" value="P:cell adhesion involved in single-species biofilm formation"/>
    <property type="evidence" value="ECO:0007669"/>
    <property type="project" value="TreeGrafter"/>
</dbReference>
<dbReference type="PROSITE" id="PS50887">
    <property type="entry name" value="GGDEF"/>
    <property type="match status" value="1"/>
</dbReference>
<feature type="transmembrane region" description="Helical" evidence="1">
    <location>
        <begin position="313"/>
        <end position="332"/>
    </location>
</feature>
<accession>I0BDP6</accession>
<dbReference type="InterPro" id="IPR011623">
    <property type="entry name" value="7TMR_DISM_rcpt_extracell_dom1"/>
</dbReference>
<dbReference type="InterPro" id="IPR029787">
    <property type="entry name" value="Nucleotide_cyclase"/>
</dbReference>
<dbReference type="InterPro" id="IPR008979">
    <property type="entry name" value="Galactose-bd-like_sf"/>
</dbReference>
<dbReference type="Pfam" id="PF00990">
    <property type="entry name" value="GGDEF"/>
    <property type="match status" value="1"/>
</dbReference>
<dbReference type="SUPFAM" id="SSF55073">
    <property type="entry name" value="Nucleotide cyclase"/>
    <property type="match status" value="1"/>
</dbReference>
<evidence type="ECO:0000259" key="2">
    <source>
        <dbReference type="PROSITE" id="PS50887"/>
    </source>
</evidence>
<reference evidence="3 4" key="1">
    <citation type="submission" date="2013-06" db="EMBL/GenBank/DDBJ databases">
        <title>Complete genome sequence of Paenibacillus mucilaginosus K02.</title>
        <authorList>
            <person name="Xiao B."/>
            <person name="Sun L."/>
            <person name="Xiao L."/>
            <person name="Lian B."/>
        </authorList>
    </citation>
    <scope>NUCLEOTIDE SEQUENCE [LARGE SCALE GENOMIC DNA]</scope>
    <source>
        <strain evidence="3 4">K02</strain>
    </source>
</reference>
<dbReference type="PANTHER" id="PTHR45138">
    <property type="entry name" value="REGULATORY COMPONENTS OF SENSORY TRANSDUCTION SYSTEM"/>
    <property type="match status" value="1"/>
</dbReference>
<keyword evidence="1" id="KW-0472">Membrane</keyword>
<feature type="transmembrane region" description="Helical" evidence="1">
    <location>
        <begin position="338"/>
        <end position="359"/>
    </location>
</feature>
<dbReference type="AlphaFoldDB" id="I0BDP6"/>
<dbReference type="InterPro" id="IPR000160">
    <property type="entry name" value="GGDEF_dom"/>
</dbReference>
<dbReference type="GO" id="GO:1902201">
    <property type="term" value="P:negative regulation of bacterial-type flagellum-dependent cell motility"/>
    <property type="evidence" value="ECO:0007669"/>
    <property type="project" value="TreeGrafter"/>
</dbReference>
<organism evidence="3 4">
    <name type="scientific">Paenibacillus mucilaginosus K02</name>
    <dbReference type="NCBI Taxonomy" id="997761"/>
    <lineage>
        <taxon>Bacteria</taxon>
        <taxon>Bacillati</taxon>
        <taxon>Bacillota</taxon>
        <taxon>Bacilli</taxon>
        <taxon>Bacillales</taxon>
        <taxon>Paenibacillaceae</taxon>
        <taxon>Paenibacillus</taxon>
    </lineage>
</organism>
<dbReference type="InterPro" id="IPR050469">
    <property type="entry name" value="Diguanylate_Cyclase"/>
</dbReference>
<feature type="domain" description="GGDEF" evidence="2">
    <location>
        <begin position="489"/>
        <end position="624"/>
    </location>
</feature>
<feature type="transmembrane region" description="Helical" evidence="1">
    <location>
        <begin position="219"/>
        <end position="238"/>
    </location>
</feature>
<feature type="transmembrane region" description="Helical" evidence="1">
    <location>
        <begin position="250"/>
        <end position="270"/>
    </location>
</feature>
<dbReference type="KEGG" id="pmw:B2K_10730"/>
<keyword evidence="1" id="KW-0812">Transmembrane</keyword>
<dbReference type="SMART" id="SM00267">
    <property type="entry name" value="GGDEF"/>
    <property type="match status" value="1"/>
</dbReference>